<evidence type="ECO:0000259" key="1">
    <source>
        <dbReference type="PROSITE" id="PS51832"/>
    </source>
</evidence>
<dbReference type="CDD" id="cd00077">
    <property type="entry name" value="HDc"/>
    <property type="match status" value="1"/>
</dbReference>
<dbReference type="EMBL" id="AVQI01000084">
    <property type="protein sequence ID" value="ERJ97621.1"/>
    <property type="molecule type" value="Genomic_DNA"/>
</dbReference>
<reference evidence="2 3" key="1">
    <citation type="submission" date="2013-08" db="EMBL/GenBank/DDBJ databases">
        <authorList>
            <person name="Durkin A.S."/>
            <person name="Haft D.R."/>
            <person name="McCorrison J."/>
            <person name="Torralba M."/>
            <person name="Gillis M."/>
            <person name="Haft D.H."/>
            <person name="Methe B."/>
            <person name="Sutton G."/>
            <person name="Nelson K.E."/>
        </authorList>
    </citation>
    <scope>NUCLEOTIDE SEQUENCE [LARGE SCALE GENOMIC DNA]</scope>
    <source>
        <strain evidence="2 3">ATCC 35536</strain>
    </source>
</reference>
<evidence type="ECO:0000313" key="2">
    <source>
        <dbReference type="EMBL" id="ERJ97621.1"/>
    </source>
</evidence>
<dbReference type="Proteomes" id="UP000016646">
    <property type="component" value="Unassembled WGS sequence"/>
</dbReference>
<dbReference type="Pfam" id="PF13487">
    <property type="entry name" value="HD_5"/>
    <property type="match status" value="1"/>
</dbReference>
<evidence type="ECO:0000313" key="3">
    <source>
        <dbReference type="Proteomes" id="UP000016646"/>
    </source>
</evidence>
<accession>A0ABN0P1Y8</accession>
<dbReference type="PANTHER" id="PTHR43155">
    <property type="entry name" value="CYCLIC DI-GMP PHOSPHODIESTERASE PA4108-RELATED"/>
    <property type="match status" value="1"/>
</dbReference>
<proteinExistence type="predicted"/>
<organism evidence="2 3">
    <name type="scientific">Treponema socranskii subsp. socranskii VPI DR56BR1116 = ATCC 35536</name>
    <dbReference type="NCBI Taxonomy" id="1125725"/>
    <lineage>
        <taxon>Bacteria</taxon>
        <taxon>Pseudomonadati</taxon>
        <taxon>Spirochaetota</taxon>
        <taxon>Spirochaetia</taxon>
        <taxon>Spirochaetales</taxon>
        <taxon>Treponemataceae</taxon>
        <taxon>Treponema</taxon>
    </lineage>
</organism>
<dbReference type="SUPFAM" id="SSF109604">
    <property type="entry name" value="HD-domain/PDEase-like"/>
    <property type="match status" value="1"/>
</dbReference>
<comment type="caution">
    <text evidence="2">The sequence shown here is derived from an EMBL/GenBank/DDBJ whole genome shotgun (WGS) entry which is preliminary data.</text>
</comment>
<protein>
    <recommendedName>
        <fullName evidence="1">HD-GYP domain-containing protein</fullName>
    </recommendedName>
</protein>
<keyword evidence="3" id="KW-1185">Reference proteome</keyword>
<dbReference type="PROSITE" id="PS51832">
    <property type="entry name" value="HD_GYP"/>
    <property type="match status" value="1"/>
</dbReference>
<dbReference type="InterPro" id="IPR003607">
    <property type="entry name" value="HD/PDEase_dom"/>
</dbReference>
<gene>
    <name evidence="2" type="ORF">HMPREF0860_0396</name>
</gene>
<sequence length="443" mass="49758">MPISIFLTCKTGGTRYNIRIESSMNTFELSAIRDGICFNKDVLLDMLFVVEPAGVSIPKAVIAALADWEFNEVISEGNVNVDALMAERAKSEADTPMRERPVPALSSGIKRSLEDAERTRTLENSDQARLAAVQNVYDEYMRYIDHIYTHYATHKEIDYESLEETVRSLCVFIRENRGYVLRIASSDDTIKKNFIVTHSMRSTVLALAIGLQLHMSLSKLVELGASCMLHEIGMLRLPPQLYLSNKQLSPTERDEISKHPLIGFEIAKKLQFPVPVQFGIFEHHERENGTGYPRGITGDKISLYAKIIAVVCSFESIIAPRGYKNERSTFAAMVEMLKNENRQYDETVIKALLYSISLFPIGTYVYLSNGETAQVIDVNPDNPKNPIVQLLGEKDADGAPKTLQTDDNDIKIMRPIDKQELEDVMKSLTQRESGEAQPAQTGK</sequence>
<feature type="domain" description="HD-GYP" evidence="1">
    <location>
        <begin position="173"/>
        <end position="368"/>
    </location>
</feature>
<dbReference type="PANTHER" id="PTHR43155:SF2">
    <property type="entry name" value="CYCLIC DI-GMP PHOSPHODIESTERASE PA4108"/>
    <property type="match status" value="1"/>
</dbReference>
<dbReference type="InterPro" id="IPR037522">
    <property type="entry name" value="HD_GYP_dom"/>
</dbReference>
<name>A0ABN0P1Y8_TRESO</name>
<dbReference type="Gene3D" id="1.10.3210.10">
    <property type="entry name" value="Hypothetical protein af1432"/>
    <property type="match status" value="1"/>
</dbReference>